<gene>
    <name evidence="3" type="primary">bamB_3</name>
    <name evidence="3" type="ORF">K227x_43500</name>
</gene>
<dbReference type="PANTHER" id="PTHR34512">
    <property type="entry name" value="CELL SURFACE PROTEIN"/>
    <property type="match status" value="1"/>
</dbReference>
<dbReference type="Pfam" id="PF13360">
    <property type="entry name" value="PQQ_2"/>
    <property type="match status" value="1"/>
</dbReference>
<dbReference type="RefSeq" id="WP_145172313.1">
    <property type="nucleotide sequence ID" value="NZ_CP036525.1"/>
</dbReference>
<dbReference type="InterPro" id="IPR015943">
    <property type="entry name" value="WD40/YVTN_repeat-like_dom_sf"/>
</dbReference>
<accession>A0A517NFP0</accession>
<reference evidence="3 4" key="1">
    <citation type="submission" date="2019-02" db="EMBL/GenBank/DDBJ databases">
        <title>Deep-cultivation of Planctomycetes and their phenomic and genomic characterization uncovers novel biology.</title>
        <authorList>
            <person name="Wiegand S."/>
            <person name="Jogler M."/>
            <person name="Boedeker C."/>
            <person name="Pinto D."/>
            <person name="Vollmers J."/>
            <person name="Rivas-Marin E."/>
            <person name="Kohn T."/>
            <person name="Peeters S.H."/>
            <person name="Heuer A."/>
            <person name="Rast P."/>
            <person name="Oberbeckmann S."/>
            <person name="Bunk B."/>
            <person name="Jeske O."/>
            <person name="Meyerdierks A."/>
            <person name="Storesund J.E."/>
            <person name="Kallscheuer N."/>
            <person name="Luecker S."/>
            <person name="Lage O.M."/>
            <person name="Pohl T."/>
            <person name="Merkel B.J."/>
            <person name="Hornburger P."/>
            <person name="Mueller R.-W."/>
            <person name="Bruemmer F."/>
            <person name="Labrenz M."/>
            <person name="Spormann A.M."/>
            <person name="Op den Camp H."/>
            <person name="Overmann J."/>
            <person name="Amann R."/>
            <person name="Jetten M.S.M."/>
            <person name="Mascher T."/>
            <person name="Medema M.H."/>
            <person name="Devos D.P."/>
            <person name="Kaster A.-K."/>
            <person name="Ovreas L."/>
            <person name="Rohde M."/>
            <person name="Galperin M.Y."/>
            <person name="Jogler C."/>
        </authorList>
    </citation>
    <scope>NUCLEOTIDE SEQUENCE [LARGE SCALE GENOMIC DNA]</scope>
    <source>
        <strain evidence="3 4">K22_7</strain>
    </source>
</reference>
<evidence type="ECO:0000313" key="4">
    <source>
        <dbReference type="Proteomes" id="UP000318538"/>
    </source>
</evidence>
<sequence>MKRLPNATVGHRSRHTHFSVLYAAVFTIVAIASAGSPLAAVAQDWNQWRGPNRDGIVSETQLPTKLKGNLKLLWQKSLSPSYSGPVVRDGRVFTTETIDKSTERVTAYDVESGDLIWTVQWAGAVKIPMFAASNGDWIRSTPVCSKNNLLVLGMRDVLVSLDPSTGDEQWRVDFPATIGTPLPMFGAVSSPLIDGDSVYIQTGGPLCKLSLADGTIQWKSLFDDGVENQGAFSSPTIATIASVRQLVVQTRDDLCGVDMESGDPLWKEPIESFRGMNILTPVVIGDRVFTSAHSGRAQMFEIDRDDTGQWTIDELWSQKTQAYMSSPIVIGKTIYLHAKNQRLVALSIDDGAIRWTSEPFGKYWSMIGSKDRFLALDESGELLLVAADDQEFKRIDQYKVAEDSWAHLAIDGNRLVIRDLSALKVFEFQQ</sequence>
<dbReference type="PANTHER" id="PTHR34512:SF30">
    <property type="entry name" value="OUTER MEMBRANE PROTEIN ASSEMBLY FACTOR BAMB"/>
    <property type="match status" value="1"/>
</dbReference>
<dbReference type="Gene3D" id="2.130.10.10">
    <property type="entry name" value="YVTN repeat-like/Quinoprotein amine dehydrogenase"/>
    <property type="match status" value="1"/>
</dbReference>
<dbReference type="AlphaFoldDB" id="A0A517NFP0"/>
<dbReference type="SUPFAM" id="SSF50998">
    <property type="entry name" value="Quinoprotein alcohol dehydrogenase-like"/>
    <property type="match status" value="1"/>
</dbReference>
<dbReference type="KEGG" id="rlc:K227x_43500"/>
<keyword evidence="1" id="KW-1133">Transmembrane helix</keyword>
<feature type="transmembrane region" description="Helical" evidence="1">
    <location>
        <begin position="20"/>
        <end position="42"/>
    </location>
</feature>
<dbReference type="EMBL" id="CP036525">
    <property type="protein sequence ID" value="QDT05944.1"/>
    <property type="molecule type" value="Genomic_DNA"/>
</dbReference>
<dbReference type="OrthoDB" id="246101at2"/>
<dbReference type="Proteomes" id="UP000318538">
    <property type="component" value="Chromosome"/>
</dbReference>
<evidence type="ECO:0000256" key="1">
    <source>
        <dbReference type="SAM" id="Phobius"/>
    </source>
</evidence>
<evidence type="ECO:0000313" key="3">
    <source>
        <dbReference type="EMBL" id="QDT05944.1"/>
    </source>
</evidence>
<dbReference type="SMART" id="SM00564">
    <property type="entry name" value="PQQ"/>
    <property type="match status" value="4"/>
</dbReference>
<dbReference type="InterPro" id="IPR002372">
    <property type="entry name" value="PQQ_rpt_dom"/>
</dbReference>
<dbReference type="InterPro" id="IPR018391">
    <property type="entry name" value="PQQ_b-propeller_rpt"/>
</dbReference>
<keyword evidence="1" id="KW-0812">Transmembrane</keyword>
<keyword evidence="1" id="KW-0472">Membrane</keyword>
<name>A0A517NFP0_9BACT</name>
<feature type="domain" description="Pyrrolo-quinoline quinone repeat" evidence="2">
    <location>
        <begin position="103"/>
        <end position="356"/>
    </location>
</feature>
<proteinExistence type="predicted"/>
<organism evidence="3 4">
    <name type="scientific">Rubripirellula lacrimiformis</name>
    <dbReference type="NCBI Taxonomy" id="1930273"/>
    <lineage>
        <taxon>Bacteria</taxon>
        <taxon>Pseudomonadati</taxon>
        <taxon>Planctomycetota</taxon>
        <taxon>Planctomycetia</taxon>
        <taxon>Pirellulales</taxon>
        <taxon>Pirellulaceae</taxon>
        <taxon>Rubripirellula</taxon>
    </lineage>
</organism>
<protein>
    <submittedName>
        <fullName evidence="3">Outer membrane protein assembly factor BamB</fullName>
    </submittedName>
</protein>
<evidence type="ECO:0000259" key="2">
    <source>
        <dbReference type="Pfam" id="PF13360"/>
    </source>
</evidence>
<keyword evidence="4" id="KW-1185">Reference proteome</keyword>
<dbReference type="InterPro" id="IPR011047">
    <property type="entry name" value="Quinoprotein_ADH-like_sf"/>
</dbReference>